<dbReference type="PATRIC" id="fig|889306.3.peg.3882"/>
<sequence length="544" mass="57997">MEGTIYSIIPPIIAILMVLLTRRVLLSLGAGIVSAALLVTGFNFFQASGDELSTLESLWLTFSGVFWSYGSDGAPGELNLWNIFIILFLLILGVITAFINVSGGARAFGDWAMKRVKTRAGAQLLAAMLGIIIFIDDYFNSLAVGQIARPVTDRHRVSRAKLAYIIDSTAAPVCVVSPISSWGAYIIAIIGGILVHHGITDYSAFSAFMQIIPMNLYVWATLGIVLIVALRGVDFGLMRKHELRAIETGHVYDETKEIPGELKNDLPTSSHGTVGDLVWPIIALVIGTVGAMMWTGSQLYREDTGQAASLIQMFEYTDVAKSLVYGGLVGLVVAIILLINQMKRTNEIGGTAFILALKEGVKSMLPAIYILIFAWMLVGLIGELQTGEYLASLVEASNLNVAWLPLILFLTAGVMAFSTGTSWGSFGILLPIAGQITAVTDVELLLPALAAVLAGAVFGDHCSPISDTTILSSTGAGSNHMDHVLTQIPYALTAAAIAAAGYVVLGFTDNTLLALGLVVLLLIVFAIVMGKISTNNNVRSTEEN</sequence>
<keyword evidence="9" id="KW-1185">Reference proteome</keyword>
<dbReference type="EMBL" id="JXRP01000022">
    <property type="protein sequence ID" value="KIL42642.1"/>
    <property type="molecule type" value="Genomic_DNA"/>
</dbReference>
<dbReference type="RefSeq" id="WP_041091048.1">
    <property type="nucleotide sequence ID" value="NZ_JXRP01000022.1"/>
</dbReference>
<feature type="transmembrane region" description="Helical" evidence="6">
    <location>
        <begin position="363"/>
        <end position="382"/>
    </location>
</feature>
<evidence type="ECO:0000256" key="3">
    <source>
        <dbReference type="ARBA" id="ARBA00022692"/>
    </source>
</evidence>
<keyword evidence="3 6" id="KW-0812">Transmembrane</keyword>
<feature type="domain" description="Na+/H+ antiporter NhaC-like C-terminal" evidence="7">
    <location>
        <begin position="173"/>
        <end position="507"/>
    </location>
</feature>
<feature type="transmembrane region" description="Helical" evidence="6">
    <location>
        <begin position="402"/>
        <end position="430"/>
    </location>
</feature>
<evidence type="ECO:0000256" key="1">
    <source>
        <dbReference type="ARBA" id="ARBA00004651"/>
    </source>
</evidence>
<comment type="subcellular location">
    <subcellularLocation>
        <location evidence="1">Cell membrane</location>
        <topology evidence="1">Multi-pass membrane protein</topology>
    </subcellularLocation>
</comment>
<feature type="transmembrane region" description="Helical" evidence="6">
    <location>
        <begin position="442"/>
        <end position="459"/>
    </location>
</feature>
<evidence type="ECO:0000313" key="8">
    <source>
        <dbReference type="EMBL" id="KIL42642.1"/>
    </source>
</evidence>
<evidence type="ECO:0000313" key="9">
    <source>
        <dbReference type="Proteomes" id="UP000031938"/>
    </source>
</evidence>
<evidence type="ECO:0000256" key="2">
    <source>
        <dbReference type="ARBA" id="ARBA00022475"/>
    </source>
</evidence>
<evidence type="ECO:0000256" key="5">
    <source>
        <dbReference type="ARBA" id="ARBA00023136"/>
    </source>
</evidence>
<keyword evidence="5 6" id="KW-0472">Membrane</keyword>
<dbReference type="PANTHER" id="PTHR43478">
    <property type="entry name" value="NA+/H+ ANTIPORTER-RELATED"/>
    <property type="match status" value="1"/>
</dbReference>
<protein>
    <submittedName>
        <fullName evidence="8">Sodium:proton antiporter</fullName>
    </submittedName>
</protein>
<accession>A0A0C2V0Q0</accession>
<evidence type="ECO:0000256" key="4">
    <source>
        <dbReference type="ARBA" id="ARBA00022989"/>
    </source>
</evidence>
<feature type="transmembrane region" description="Helical" evidence="6">
    <location>
        <begin position="81"/>
        <end position="101"/>
    </location>
</feature>
<name>A0A0C2V0Q0_9BACL</name>
<dbReference type="Pfam" id="PF03553">
    <property type="entry name" value="Na_H_antiporter"/>
    <property type="match status" value="1"/>
</dbReference>
<dbReference type="InterPro" id="IPR018461">
    <property type="entry name" value="Na/H_Antiport_NhaC-like_C"/>
</dbReference>
<evidence type="ECO:0000259" key="7">
    <source>
        <dbReference type="Pfam" id="PF03553"/>
    </source>
</evidence>
<dbReference type="STRING" id="889306.KP78_38650"/>
<feature type="transmembrane region" description="Helical" evidence="6">
    <location>
        <begin position="323"/>
        <end position="342"/>
    </location>
</feature>
<feature type="transmembrane region" description="Helical" evidence="6">
    <location>
        <begin position="121"/>
        <end position="141"/>
    </location>
</feature>
<dbReference type="OrthoDB" id="9762978at2"/>
<gene>
    <name evidence="8" type="ORF">KP78_38650</name>
</gene>
<reference evidence="8 9" key="1">
    <citation type="submission" date="2015-01" db="EMBL/GenBank/DDBJ databases">
        <title>Genome sequencing of Jeotgalibacillus soli.</title>
        <authorList>
            <person name="Goh K.M."/>
            <person name="Chan K.-G."/>
            <person name="Yaakop A.S."/>
            <person name="Ee R."/>
            <person name="Gan H.M."/>
            <person name="Chan C.S."/>
        </authorList>
    </citation>
    <scope>NUCLEOTIDE SEQUENCE [LARGE SCALE GENOMIC DNA]</scope>
    <source>
        <strain evidence="8 9">P9</strain>
    </source>
</reference>
<feature type="transmembrane region" description="Helical" evidence="6">
    <location>
        <begin position="24"/>
        <end position="46"/>
    </location>
</feature>
<feature type="transmembrane region" description="Helical" evidence="6">
    <location>
        <begin position="207"/>
        <end position="230"/>
    </location>
</feature>
<dbReference type="GO" id="GO:0005886">
    <property type="term" value="C:plasma membrane"/>
    <property type="evidence" value="ECO:0007669"/>
    <property type="project" value="UniProtKB-SubCell"/>
</dbReference>
<feature type="transmembrane region" description="Helical" evidence="6">
    <location>
        <begin position="512"/>
        <end position="532"/>
    </location>
</feature>
<evidence type="ECO:0000256" key="6">
    <source>
        <dbReference type="SAM" id="Phobius"/>
    </source>
</evidence>
<dbReference type="PANTHER" id="PTHR43478:SF1">
    <property type="entry name" value="NA+_H+ ANTIPORTER NHAC-LIKE C-TERMINAL DOMAIN-CONTAINING PROTEIN"/>
    <property type="match status" value="1"/>
</dbReference>
<feature type="transmembrane region" description="Helical" evidence="6">
    <location>
        <begin position="488"/>
        <end position="505"/>
    </location>
</feature>
<keyword evidence="4 6" id="KW-1133">Transmembrane helix</keyword>
<comment type="caution">
    <text evidence="8">The sequence shown here is derived from an EMBL/GenBank/DDBJ whole genome shotgun (WGS) entry which is preliminary data.</text>
</comment>
<proteinExistence type="predicted"/>
<feature type="transmembrane region" description="Helical" evidence="6">
    <location>
        <begin position="162"/>
        <end position="195"/>
    </location>
</feature>
<dbReference type="AlphaFoldDB" id="A0A0C2V0Q0"/>
<dbReference type="Proteomes" id="UP000031938">
    <property type="component" value="Unassembled WGS sequence"/>
</dbReference>
<organism evidence="8 9">
    <name type="scientific">Jeotgalibacillus soli</name>
    <dbReference type="NCBI Taxonomy" id="889306"/>
    <lineage>
        <taxon>Bacteria</taxon>
        <taxon>Bacillati</taxon>
        <taxon>Bacillota</taxon>
        <taxon>Bacilli</taxon>
        <taxon>Bacillales</taxon>
        <taxon>Caryophanaceae</taxon>
        <taxon>Jeotgalibacillus</taxon>
    </lineage>
</organism>
<feature type="transmembrane region" description="Helical" evidence="6">
    <location>
        <begin position="52"/>
        <end position="69"/>
    </location>
</feature>
<feature type="transmembrane region" description="Helical" evidence="6">
    <location>
        <begin position="277"/>
        <end position="295"/>
    </location>
</feature>
<keyword evidence="2" id="KW-1003">Cell membrane</keyword>